<sequence length="123" mass="14699">MSAHGNIGTEKQIYPHNPLELFVRSAFNHSYANKKRTNSRKNVSCTETQNEILSFFVKLLTKSSYFLNEFHSKNYARLMEFETVFIQFKQKVIRNFILILFKTDRKINLVSWRSCEQRLKEKN</sequence>
<evidence type="ECO:0000313" key="1">
    <source>
        <dbReference type="EMBL" id="CAG6768639.1"/>
    </source>
</evidence>
<reference evidence="1" key="1">
    <citation type="submission" date="2021-05" db="EMBL/GenBank/DDBJ databases">
        <authorList>
            <person name="Alioto T."/>
            <person name="Alioto T."/>
            <person name="Gomez Garrido J."/>
        </authorList>
    </citation>
    <scope>NUCLEOTIDE SEQUENCE</scope>
</reference>
<name>A0A8D9ANU2_9HEMI</name>
<organism evidence="1">
    <name type="scientific">Cacopsylla melanoneura</name>
    <dbReference type="NCBI Taxonomy" id="428564"/>
    <lineage>
        <taxon>Eukaryota</taxon>
        <taxon>Metazoa</taxon>
        <taxon>Ecdysozoa</taxon>
        <taxon>Arthropoda</taxon>
        <taxon>Hexapoda</taxon>
        <taxon>Insecta</taxon>
        <taxon>Pterygota</taxon>
        <taxon>Neoptera</taxon>
        <taxon>Paraneoptera</taxon>
        <taxon>Hemiptera</taxon>
        <taxon>Sternorrhyncha</taxon>
        <taxon>Psylloidea</taxon>
        <taxon>Psyllidae</taxon>
        <taxon>Psyllinae</taxon>
        <taxon>Cacopsylla</taxon>
    </lineage>
</organism>
<proteinExistence type="predicted"/>
<accession>A0A8D9ANU2</accession>
<dbReference type="AlphaFoldDB" id="A0A8D9ANU2"/>
<dbReference type="EMBL" id="HBUF01576951">
    <property type="protein sequence ID" value="CAG6768639.1"/>
    <property type="molecule type" value="Transcribed_RNA"/>
</dbReference>
<protein>
    <submittedName>
        <fullName evidence="1">Uncharacterized protein</fullName>
    </submittedName>
</protein>